<dbReference type="Proteomes" id="UP000437131">
    <property type="component" value="Unassembled WGS sequence"/>
</dbReference>
<comment type="caution">
    <text evidence="2">The sequence shown here is derived from an EMBL/GenBank/DDBJ whole genome shotgun (WGS) entry which is preliminary data.</text>
</comment>
<dbReference type="Gene3D" id="2.60.120.10">
    <property type="entry name" value="Jelly Rolls"/>
    <property type="match status" value="1"/>
</dbReference>
<organism evidence="2 3">
    <name type="scientific">Cyanobacterium aponinum 0216</name>
    <dbReference type="NCBI Taxonomy" id="2676140"/>
    <lineage>
        <taxon>Bacteria</taxon>
        <taxon>Bacillati</taxon>
        <taxon>Cyanobacteriota</taxon>
        <taxon>Cyanophyceae</taxon>
        <taxon>Oscillatoriophycideae</taxon>
        <taxon>Chroococcales</taxon>
        <taxon>Geminocystaceae</taxon>
        <taxon>Cyanobacterium</taxon>
    </lineage>
</organism>
<accession>A0A844GT92</accession>
<dbReference type="EMBL" id="WMIA01000011">
    <property type="protein sequence ID" value="MTF39220.1"/>
    <property type="molecule type" value="Genomic_DNA"/>
</dbReference>
<evidence type="ECO:0000313" key="3">
    <source>
        <dbReference type="Proteomes" id="UP000437131"/>
    </source>
</evidence>
<dbReference type="RefSeq" id="WP_015220791.1">
    <property type="nucleotide sequence ID" value="NZ_WMIA01000011.1"/>
</dbReference>
<dbReference type="InterPro" id="IPR013096">
    <property type="entry name" value="Cupin_2"/>
</dbReference>
<evidence type="ECO:0000313" key="2">
    <source>
        <dbReference type="EMBL" id="MTF39220.1"/>
    </source>
</evidence>
<proteinExistence type="predicted"/>
<reference evidence="2 3" key="1">
    <citation type="submission" date="2019-11" db="EMBL/GenBank/DDBJ databases">
        <title>Isolation of a new High Light Tolerant Cyanobacteria.</title>
        <authorList>
            <person name="Dobson Z."/>
            <person name="Vaughn N."/>
            <person name="Vaughn M."/>
            <person name="Fromme P."/>
            <person name="Mazor Y."/>
        </authorList>
    </citation>
    <scope>NUCLEOTIDE SEQUENCE [LARGE SCALE GENOMIC DNA]</scope>
    <source>
        <strain evidence="2 3">0216</strain>
    </source>
</reference>
<dbReference type="SUPFAM" id="SSF51182">
    <property type="entry name" value="RmlC-like cupins"/>
    <property type="match status" value="1"/>
</dbReference>
<evidence type="ECO:0000259" key="1">
    <source>
        <dbReference type="Pfam" id="PF07883"/>
    </source>
</evidence>
<dbReference type="InterPro" id="IPR011051">
    <property type="entry name" value="RmlC_Cupin_sf"/>
</dbReference>
<dbReference type="InterPro" id="IPR014710">
    <property type="entry name" value="RmlC-like_jellyroll"/>
</dbReference>
<dbReference type="AlphaFoldDB" id="A0A844GT92"/>
<dbReference type="Pfam" id="PF07883">
    <property type="entry name" value="Cupin_2"/>
    <property type="match status" value="1"/>
</dbReference>
<name>A0A844GT92_9CHRO</name>
<sequence>MEYISLKNLPNQSVSHNQSIKKKTILSKGKLPHITNFSQAIFAPQQIAYVHNHDDMWEVFYVEQGTGIIKINEREYILEKGVCVLVEPKENHEIINNSDDNLIINYFGVIN</sequence>
<feature type="domain" description="Cupin type-2" evidence="1">
    <location>
        <begin position="41"/>
        <end position="102"/>
    </location>
</feature>
<gene>
    <name evidence="2" type="ORF">GGC33_09790</name>
</gene>
<protein>
    <submittedName>
        <fullName evidence="2">Cupin domain-containing protein</fullName>
    </submittedName>
</protein>